<comment type="pathway">
    <text evidence="3 16">Protein modification; protein glycosylation.</text>
</comment>
<dbReference type="InterPro" id="IPR001173">
    <property type="entry name" value="Glyco_trans_2-like"/>
</dbReference>
<dbReference type="SUPFAM" id="SSF53448">
    <property type="entry name" value="Nucleotide-diphospho-sugar transferases"/>
    <property type="match status" value="1"/>
</dbReference>
<dbReference type="Proteomes" id="UP001107558">
    <property type="component" value="Chromosome 1"/>
</dbReference>
<evidence type="ECO:0000256" key="6">
    <source>
        <dbReference type="ARBA" id="ARBA00022679"/>
    </source>
</evidence>
<evidence type="ECO:0000256" key="9">
    <source>
        <dbReference type="ARBA" id="ARBA00022734"/>
    </source>
</evidence>
<comment type="caution">
    <text evidence="18">The sequence shown here is derived from an EMBL/GenBank/DDBJ whole genome shotgun (WGS) entry which is preliminary data.</text>
</comment>
<keyword evidence="12 16" id="KW-0333">Golgi apparatus</keyword>
<comment type="subcellular location">
    <subcellularLocation>
        <location evidence="2 16">Golgi apparatus membrane</location>
        <topology evidence="2 16">Single-pass type II membrane protein</topology>
    </subcellularLocation>
</comment>
<dbReference type="GO" id="GO:0030246">
    <property type="term" value="F:carbohydrate binding"/>
    <property type="evidence" value="ECO:0007669"/>
    <property type="project" value="UniProtKB-KW"/>
</dbReference>
<name>A0A9J6CQB9_POLVA</name>
<dbReference type="GO" id="GO:0006493">
    <property type="term" value="P:protein O-linked glycosylation"/>
    <property type="evidence" value="ECO:0007669"/>
    <property type="project" value="TreeGrafter"/>
</dbReference>
<keyword evidence="15 16" id="KW-0464">Manganese</keyword>
<evidence type="ECO:0000256" key="16">
    <source>
        <dbReference type="RuleBase" id="RU361242"/>
    </source>
</evidence>
<proteinExistence type="inferred from homology"/>
<evidence type="ECO:0000256" key="5">
    <source>
        <dbReference type="ARBA" id="ARBA00022676"/>
    </source>
</evidence>
<dbReference type="AlphaFoldDB" id="A0A9J6CQB9"/>
<dbReference type="PANTHER" id="PTHR11675:SF118">
    <property type="entry name" value="POLYPEPTIDE N-ACETYLGALACTOSAMINYLTRANSFERASE 3"/>
    <property type="match status" value="1"/>
</dbReference>
<evidence type="ECO:0000256" key="3">
    <source>
        <dbReference type="ARBA" id="ARBA00004922"/>
    </source>
</evidence>
<keyword evidence="19" id="KW-1185">Reference proteome</keyword>
<comment type="cofactor">
    <cofactor evidence="1 16">
        <name>Mn(2+)</name>
        <dbReference type="ChEBI" id="CHEBI:29035"/>
    </cofactor>
</comment>
<evidence type="ECO:0000256" key="14">
    <source>
        <dbReference type="ARBA" id="ARBA00023157"/>
    </source>
</evidence>
<dbReference type="OrthoDB" id="330637at2759"/>
<dbReference type="SMART" id="SM00458">
    <property type="entry name" value="RICIN"/>
    <property type="match status" value="1"/>
</dbReference>
<comment type="similarity">
    <text evidence="4 16">Belongs to the glycosyltransferase 2 family. GalNAc-T subfamily.</text>
</comment>
<keyword evidence="8" id="KW-0479">Metal-binding</keyword>
<evidence type="ECO:0000256" key="11">
    <source>
        <dbReference type="ARBA" id="ARBA00022989"/>
    </source>
</evidence>
<evidence type="ECO:0000256" key="8">
    <source>
        <dbReference type="ARBA" id="ARBA00022723"/>
    </source>
</evidence>
<dbReference type="GO" id="GO:0004653">
    <property type="term" value="F:polypeptide N-acetylgalactosaminyltransferase activity"/>
    <property type="evidence" value="ECO:0007669"/>
    <property type="project" value="UniProtKB-ARBA"/>
</dbReference>
<dbReference type="GO" id="GO:0000139">
    <property type="term" value="C:Golgi membrane"/>
    <property type="evidence" value="ECO:0007669"/>
    <property type="project" value="UniProtKB-SubCell"/>
</dbReference>
<gene>
    <name evidence="18" type="ORF">PVAND_013320</name>
</gene>
<dbReference type="CDD" id="cd02510">
    <property type="entry name" value="pp-GalNAc-T"/>
    <property type="match status" value="1"/>
</dbReference>
<dbReference type="InterPro" id="IPR029044">
    <property type="entry name" value="Nucleotide-diphossugar_trans"/>
</dbReference>
<evidence type="ECO:0000256" key="12">
    <source>
        <dbReference type="ARBA" id="ARBA00023034"/>
    </source>
</evidence>
<dbReference type="EC" id="2.4.1.-" evidence="16"/>
<dbReference type="EMBL" id="JADBJN010000001">
    <property type="protein sequence ID" value="KAG5684071.1"/>
    <property type="molecule type" value="Genomic_DNA"/>
</dbReference>
<dbReference type="InterPro" id="IPR045885">
    <property type="entry name" value="GalNAc-T"/>
</dbReference>
<keyword evidence="9 16" id="KW-0430">Lectin</keyword>
<dbReference type="PANTHER" id="PTHR11675">
    <property type="entry name" value="N-ACETYLGALACTOSAMINYLTRANSFERASE"/>
    <property type="match status" value="1"/>
</dbReference>
<evidence type="ECO:0000256" key="4">
    <source>
        <dbReference type="ARBA" id="ARBA00005680"/>
    </source>
</evidence>
<keyword evidence="6 16" id="KW-0808">Transferase</keyword>
<evidence type="ECO:0000256" key="10">
    <source>
        <dbReference type="ARBA" id="ARBA00022968"/>
    </source>
</evidence>
<accession>A0A9J6CQB9</accession>
<dbReference type="Gene3D" id="3.90.550.10">
    <property type="entry name" value="Spore Coat Polysaccharide Biosynthesis Protein SpsA, Chain A"/>
    <property type="match status" value="1"/>
</dbReference>
<dbReference type="FunFam" id="3.90.550.10:FF:000021">
    <property type="entry name" value="Polypeptide N-acetylgalactosaminyltransferase"/>
    <property type="match status" value="1"/>
</dbReference>
<evidence type="ECO:0000313" key="19">
    <source>
        <dbReference type="Proteomes" id="UP001107558"/>
    </source>
</evidence>
<keyword evidence="13" id="KW-0472">Membrane</keyword>
<keyword evidence="10" id="KW-0735">Signal-anchor</keyword>
<keyword evidence="11" id="KW-1133">Transmembrane helix</keyword>
<evidence type="ECO:0000256" key="7">
    <source>
        <dbReference type="ARBA" id="ARBA00022692"/>
    </source>
</evidence>
<dbReference type="Pfam" id="PF00535">
    <property type="entry name" value="Glycos_transf_2"/>
    <property type="match status" value="1"/>
</dbReference>
<dbReference type="InterPro" id="IPR035992">
    <property type="entry name" value="Ricin_B-like_lectins"/>
</dbReference>
<dbReference type="Pfam" id="PF00652">
    <property type="entry name" value="Ricin_B_lectin"/>
    <property type="match status" value="1"/>
</dbReference>
<dbReference type="PROSITE" id="PS50231">
    <property type="entry name" value="RICIN_B_LECTIN"/>
    <property type="match status" value="1"/>
</dbReference>
<evidence type="ECO:0000256" key="2">
    <source>
        <dbReference type="ARBA" id="ARBA00004323"/>
    </source>
</evidence>
<dbReference type="GO" id="GO:0046872">
    <property type="term" value="F:metal ion binding"/>
    <property type="evidence" value="ECO:0007669"/>
    <property type="project" value="UniProtKB-KW"/>
</dbReference>
<dbReference type="SUPFAM" id="SSF50370">
    <property type="entry name" value="Ricin B-like lectins"/>
    <property type="match status" value="1"/>
</dbReference>
<dbReference type="Gene3D" id="2.80.10.50">
    <property type="match status" value="1"/>
</dbReference>
<evidence type="ECO:0000256" key="13">
    <source>
        <dbReference type="ARBA" id="ARBA00023136"/>
    </source>
</evidence>
<sequence length="698" mass="81437">MKVCRHHDEIDCFGAILHNWPAYNENDTHVDELCGCLKNCNDIFYSMKIQIEKKTPENYTGIAMSFIFEDRIIELQDSRYAHRARGRIPQIVGHYMPGASVNFSNDFLNSNNYDPIAGEGENGNPVIIPSKDLLKMQQLFQINRFNLLASDRISINRTLQDVRNNVCKTKTYPTNLPTTSIIIVFHNEAWSVLLRTLWSVINRSRADLVHEILLIDDASTRTFLKEQLDEYVAKLPIPTRVLRLQNREGLVSARLLGAKNAKGEVLTFLDAHCECNTGWLEPLLKRVKDNRKVVICPVIDIISDDNFSYIKSFDFHWGAFNWELHFRWFMLGDEELKKRQKDVSAPFKTPAFAGGLFSINRQYFFEIGSYDESMRIWGGDNIEMSMRIWMCGGSIEIAPCSHVGHLFRKSSPYTFPGGVNEILNRNLARVADVWMDQWKEFYYKFNHNANSLRATLNTTERVILRQKLQCKPFTWYLQNVWKENFFPAKNRFFGRIQIANLTTIGPEYRKYYDIIQEFSRVIHFQEQSIDERWNKLIKYFNKRTEAINELFRHNSNDYLCLQKPKTNNAVTPYGQTFIRKCSKLYDSLDEMFVITIDGKIMTNENLCLDSFKIHTSDDSNDEKNGKDENYAKMVTCSTKSTQYFIYNTNTLQLLQANTGMCLQGTNIPAENESYKILLTDCSENNKQQKWILFPVEWH</sequence>
<organism evidence="18 19">
    <name type="scientific">Polypedilum vanderplanki</name>
    <name type="common">Sleeping chironomid midge</name>
    <dbReference type="NCBI Taxonomy" id="319348"/>
    <lineage>
        <taxon>Eukaryota</taxon>
        <taxon>Metazoa</taxon>
        <taxon>Ecdysozoa</taxon>
        <taxon>Arthropoda</taxon>
        <taxon>Hexapoda</taxon>
        <taxon>Insecta</taxon>
        <taxon>Pterygota</taxon>
        <taxon>Neoptera</taxon>
        <taxon>Endopterygota</taxon>
        <taxon>Diptera</taxon>
        <taxon>Nematocera</taxon>
        <taxon>Chironomoidea</taxon>
        <taxon>Chironomidae</taxon>
        <taxon>Chironominae</taxon>
        <taxon>Polypedilum</taxon>
        <taxon>Polypedilum</taxon>
    </lineage>
</organism>
<evidence type="ECO:0000256" key="15">
    <source>
        <dbReference type="ARBA" id="ARBA00023211"/>
    </source>
</evidence>
<dbReference type="InterPro" id="IPR000772">
    <property type="entry name" value="Ricin_B_lectin"/>
</dbReference>
<keyword evidence="5 16" id="KW-0328">Glycosyltransferase</keyword>
<feature type="domain" description="Ricin B lectin" evidence="17">
    <location>
        <begin position="548"/>
        <end position="693"/>
    </location>
</feature>
<protein>
    <recommendedName>
        <fullName evidence="16">Polypeptide N-acetylgalactosaminyltransferase</fullName>
        <ecNumber evidence="16">2.4.1.-</ecNumber>
    </recommendedName>
    <alternativeName>
        <fullName evidence="16">Protein-UDP acetylgalactosaminyltransferase</fullName>
    </alternativeName>
</protein>
<reference evidence="18" key="1">
    <citation type="submission" date="2021-03" db="EMBL/GenBank/DDBJ databases">
        <title>Chromosome level genome of the anhydrobiotic midge Polypedilum vanderplanki.</title>
        <authorList>
            <person name="Yoshida Y."/>
            <person name="Kikawada T."/>
            <person name="Gusev O."/>
        </authorList>
    </citation>
    <scope>NUCLEOTIDE SEQUENCE</scope>
    <source>
        <strain evidence="18">NIAS01</strain>
        <tissue evidence="18">Whole body or cell culture</tissue>
    </source>
</reference>
<evidence type="ECO:0000256" key="1">
    <source>
        <dbReference type="ARBA" id="ARBA00001936"/>
    </source>
</evidence>
<keyword evidence="14 16" id="KW-1015">Disulfide bond</keyword>
<keyword evidence="7" id="KW-0812">Transmembrane</keyword>
<evidence type="ECO:0000313" key="18">
    <source>
        <dbReference type="EMBL" id="KAG5684071.1"/>
    </source>
</evidence>
<evidence type="ECO:0000259" key="17">
    <source>
        <dbReference type="SMART" id="SM00458"/>
    </source>
</evidence>